<sequence>MRNARHDVLSTNHLGRALYSPLMESPARPLNTARFLFLDPASRSFFRDWERSADDVTGMLRIEAGRHPYDRDLSALIGELSTRSEEFAVRWARHDVRFHRTGTKRLHHPVVGDLDLDYLAMDLAEQDGLRLMVYTAPPGSPSADALAMLAAWAATEQSVPQDSEPAQPRTSERPGR</sequence>
<reference evidence="3 4" key="1">
    <citation type="submission" date="2020-08" db="EMBL/GenBank/DDBJ databases">
        <title>Sequencing the genomes of 1000 actinobacteria strains.</title>
        <authorList>
            <person name="Klenk H.-P."/>
        </authorList>
    </citation>
    <scope>NUCLEOTIDE SEQUENCE [LARGE SCALE GENOMIC DNA]</scope>
    <source>
        <strain evidence="3 4">DSM 28796</strain>
    </source>
</reference>
<evidence type="ECO:0000256" key="1">
    <source>
        <dbReference type="SAM" id="MobiDB-lite"/>
    </source>
</evidence>
<keyword evidence="4" id="KW-1185">Reference proteome</keyword>
<feature type="region of interest" description="Disordered" evidence="1">
    <location>
        <begin position="154"/>
        <end position="176"/>
    </location>
</feature>
<comment type="caution">
    <text evidence="3">The sequence shown here is derived from an EMBL/GenBank/DDBJ whole genome shotgun (WGS) entry which is preliminary data.</text>
</comment>
<evidence type="ECO:0000313" key="4">
    <source>
        <dbReference type="Proteomes" id="UP000588158"/>
    </source>
</evidence>
<proteinExistence type="predicted"/>
<gene>
    <name evidence="3" type="ORF">HNR70_001083</name>
</gene>
<dbReference type="InterPro" id="IPR041413">
    <property type="entry name" value="MLTR_LBD"/>
</dbReference>
<dbReference type="EMBL" id="JACHLZ010000001">
    <property type="protein sequence ID" value="MBB5831270.1"/>
    <property type="molecule type" value="Genomic_DNA"/>
</dbReference>
<evidence type="ECO:0000259" key="2">
    <source>
        <dbReference type="Pfam" id="PF17765"/>
    </source>
</evidence>
<dbReference type="PANTHER" id="PTHR35010:SF2">
    <property type="entry name" value="BLL4672 PROTEIN"/>
    <property type="match status" value="1"/>
</dbReference>
<evidence type="ECO:0000313" key="3">
    <source>
        <dbReference type="EMBL" id="MBB5831270.1"/>
    </source>
</evidence>
<accession>A0A841ADD7</accession>
<protein>
    <recommendedName>
        <fullName evidence="2">MmyB-like transcription regulator ligand binding domain-containing protein</fullName>
    </recommendedName>
</protein>
<dbReference type="AlphaFoldDB" id="A0A841ADD7"/>
<name>A0A841ADD7_9MICO</name>
<dbReference type="Pfam" id="PF17765">
    <property type="entry name" value="MLTR_LBD"/>
    <property type="match status" value="1"/>
</dbReference>
<feature type="domain" description="MmyB-like transcription regulator ligand binding" evidence="2">
    <location>
        <begin position="3"/>
        <end position="149"/>
    </location>
</feature>
<dbReference type="Proteomes" id="UP000588158">
    <property type="component" value="Unassembled WGS sequence"/>
</dbReference>
<dbReference type="PANTHER" id="PTHR35010">
    <property type="entry name" value="BLL4672 PROTEIN-RELATED"/>
    <property type="match status" value="1"/>
</dbReference>
<organism evidence="3 4">
    <name type="scientific">Brachybacterium aquaticum</name>
    <dbReference type="NCBI Taxonomy" id="1432564"/>
    <lineage>
        <taxon>Bacteria</taxon>
        <taxon>Bacillati</taxon>
        <taxon>Actinomycetota</taxon>
        <taxon>Actinomycetes</taxon>
        <taxon>Micrococcales</taxon>
        <taxon>Dermabacteraceae</taxon>
        <taxon>Brachybacterium</taxon>
    </lineage>
</organism>
<dbReference type="Gene3D" id="3.30.450.180">
    <property type="match status" value="1"/>
</dbReference>